<dbReference type="RefSeq" id="WP_353984127.1">
    <property type="nucleotide sequence ID" value="NZ_JBEWLY010000013.1"/>
</dbReference>
<name>A0ABV2D1E5_9SPHN</name>
<keyword evidence="2" id="KW-1185">Reference proteome</keyword>
<sequence length="125" mass="13537">MAVRIMAVRIEPGANRRLQLAGDIEAVLDVPERAINDGFSLAFSDGTLVHGHYPESASACSFFLSSEGAALVRITRKGIQDVLELNWDFDWITLACGTETVQPHAAADDQNVLQLTLDIVVEEAA</sequence>
<dbReference type="EMBL" id="JBEWLY010000013">
    <property type="protein sequence ID" value="MET1755686.1"/>
    <property type="molecule type" value="Genomic_DNA"/>
</dbReference>
<comment type="caution">
    <text evidence="1">The sequence shown here is derived from an EMBL/GenBank/DDBJ whole genome shotgun (WGS) entry which is preliminary data.</text>
</comment>
<evidence type="ECO:0000313" key="2">
    <source>
        <dbReference type="Proteomes" id="UP001548713"/>
    </source>
</evidence>
<reference evidence="1 2" key="1">
    <citation type="submission" date="2024-07" db="EMBL/GenBank/DDBJ databases">
        <title>Novosphingobium kalidii RD2P27.</title>
        <authorList>
            <person name="Sun J.-Q."/>
        </authorList>
    </citation>
    <scope>NUCLEOTIDE SEQUENCE [LARGE SCALE GENOMIC DNA]</scope>
    <source>
        <strain evidence="1 2">RD2P27</strain>
    </source>
</reference>
<dbReference type="Proteomes" id="UP001548713">
    <property type="component" value="Unassembled WGS sequence"/>
</dbReference>
<organism evidence="1 2">
    <name type="scientific">Novosphingobium kalidii</name>
    <dbReference type="NCBI Taxonomy" id="3230299"/>
    <lineage>
        <taxon>Bacteria</taxon>
        <taxon>Pseudomonadati</taxon>
        <taxon>Pseudomonadota</taxon>
        <taxon>Alphaproteobacteria</taxon>
        <taxon>Sphingomonadales</taxon>
        <taxon>Sphingomonadaceae</taxon>
        <taxon>Novosphingobium</taxon>
    </lineage>
</organism>
<accession>A0ABV2D1E5</accession>
<evidence type="ECO:0000313" key="1">
    <source>
        <dbReference type="EMBL" id="MET1755686.1"/>
    </source>
</evidence>
<proteinExistence type="predicted"/>
<protein>
    <submittedName>
        <fullName evidence="1">Uncharacterized protein</fullName>
    </submittedName>
</protein>
<gene>
    <name evidence="1" type="ORF">ABVV53_09475</name>
</gene>